<sequence length="1108" mass="122862">MVDDPQVTPPEIRQSIYRKAVVELHNKIGVDYVDWMEDTAASVFETFTEIDTTTYPETFGPRDEDPLIHFNEWLANLPRPAYDPYSHYESRAEKEGANGRMKDPFINAVMKRHKEAKSSSPAQVSFKPIGEYLCAVLTLSVTTLDDPWPEYLHPREVLMTAKMMEETLTIGNGEDGLPENYEVLGDKGFHILGILRNPQIKPRQANAEEVLNLRPDWSDEELHIASDKVKDVNIKIKAYNKTISGAISDDPIWDKWEQESKLPLNSVPLPLSPPLFPRKEAVTDLPQLPETFKDLEGTVGEASHSGLRLLGSRAMTGRGLGPRWATDNDSQEFLEQVMSSNNLDKFDGVPFAPLTPKSVDKHSRLQPIQSQATFLPPSPPPTHSRNKRMPWEEDPRIDPPLMPAHFDLPSSDSHHIDQLFTPVRNSSPPLPPVTMDGRTDIATPSLSGVVEQMEDPCVQPINKVLRDILSTTELDSHKEQEGYGTAEETAFAHAASEELDTTKTNHIGIPSITEEAYSDPRNNLPVSYSGLADSLAGGVETDRMLFVKYPGVSTALASEASRFTLDWDIYRSQHRSPVRHDHAANVSALPDPPASQLRPSSGHLPGPVHHPADAAIQSLAERPVKKMTPVKPRWMTIQDAEREEALKASNQKSLTSPALSETTTLPATYTPSPAAKGKTNKRKKGQVIPGDAVDMPEDDGLVDAEVVTIRPNPKSTKEAVGDSRKKRKAAESLKAPFIPTLDDILMSMAPPLQTQESNRGRTGHSKELSTVTLTRPTNADPSTLSGFLHLQNLGHLAGQDAEVAYKQAVGQDLSAIFEEDEEGEPVNWRADPAVQNPSWYDRASKGNVQPYANPMPVIAKVDLFNNRPLIKALESQNFYLFDNHDLQGADLVISPVTAVIFRSLRTLPDVHVQLLEELKEAARFYHHVILVFDTISFVVADKHEDPGKCVNPLGVEIIHALGSLKRGQKAAWQGESDIIGKVEFVFACEGANEVVRGVMGALESDEAMLKDRMGEEEYQRYCGRRWMQSEPVPEHEATLIDTFGVNTFNARFATVRHGGAERLAYDMSAEERLLLLGPVWGEDVVIRFNDVLKSTRSGDGEEMVAHDN</sequence>
<accession>A0A1E3KAU0</accession>
<feature type="region of interest" description="Disordered" evidence="1">
    <location>
        <begin position="753"/>
        <end position="778"/>
    </location>
</feature>
<feature type="region of interest" description="Disordered" evidence="1">
    <location>
        <begin position="578"/>
        <end position="611"/>
    </location>
</feature>
<evidence type="ECO:0000313" key="3">
    <source>
        <dbReference type="Proteomes" id="UP000095149"/>
    </source>
</evidence>
<comment type="caution">
    <text evidence="2">The sequence shown here is derived from an EMBL/GenBank/DDBJ whole genome shotgun (WGS) entry which is preliminary data.</text>
</comment>
<evidence type="ECO:0000313" key="2">
    <source>
        <dbReference type="EMBL" id="ODO10115.1"/>
    </source>
</evidence>
<protein>
    <submittedName>
        <fullName evidence="2">Uncharacterized protein</fullName>
    </submittedName>
</protein>
<dbReference type="Proteomes" id="UP000095149">
    <property type="component" value="Unassembled WGS sequence"/>
</dbReference>
<proteinExistence type="predicted"/>
<feature type="region of interest" description="Disordered" evidence="1">
    <location>
        <begin position="644"/>
        <end position="697"/>
    </location>
</feature>
<name>A0A1E3KAU0_9TREE</name>
<dbReference type="AlphaFoldDB" id="A0A1E3KAU0"/>
<evidence type="ECO:0000256" key="1">
    <source>
        <dbReference type="SAM" id="MobiDB-lite"/>
    </source>
</evidence>
<organism evidence="2 3">
    <name type="scientific">Cryptococcus amylolentus CBS 6273</name>
    <dbReference type="NCBI Taxonomy" id="1296118"/>
    <lineage>
        <taxon>Eukaryota</taxon>
        <taxon>Fungi</taxon>
        <taxon>Dikarya</taxon>
        <taxon>Basidiomycota</taxon>
        <taxon>Agaricomycotina</taxon>
        <taxon>Tremellomycetes</taxon>
        <taxon>Tremellales</taxon>
        <taxon>Cryptococcaceae</taxon>
        <taxon>Cryptococcus</taxon>
    </lineage>
</organism>
<dbReference type="EMBL" id="MEKH01000003">
    <property type="protein sequence ID" value="ODO10115.1"/>
    <property type="molecule type" value="Genomic_DNA"/>
</dbReference>
<feature type="region of interest" description="Disordered" evidence="1">
    <location>
        <begin position="712"/>
        <end position="731"/>
    </location>
</feature>
<gene>
    <name evidence="2" type="ORF">I350_02343</name>
</gene>
<dbReference type="OrthoDB" id="2422840at2759"/>
<feature type="compositionally biased region" description="Polar residues" evidence="1">
    <location>
        <begin position="648"/>
        <end position="671"/>
    </location>
</feature>
<reference evidence="2 3" key="1">
    <citation type="submission" date="2016-06" db="EMBL/GenBank/DDBJ databases">
        <title>Evolution of pathogenesis and genome organization in the Tremellales.</title>
        <authorList>
            <person name="Cuomo C."/>
            <person name="Litvintseva A."/>
            <person name="Heitman J."/>
            <person name="Chen Y."/>
            <person name="Sun S."/>
            <person name="Springer D."/>
            <person name="Dromer F."/>
            <person name="Young S."/>
            <person name="Zeng Q."/>
            <person name="Chapman S."/>
            <person name="Gujja S."/>
            <person name="Saif S."/>
            <person name="Birren B."/>
        </authorList>
    </citation>
    <scope>NUCLEOTIDE SEQUENCE [LARGE SCALE GENOMIC DNA]</scope>
    <source>
        <strain evidence="2 3">CBS 6273</strain>
    </source>
</reference>
<feature type="compositionally biased region" description="Polar residues" evidence="1">
    <location>
        <begin position="768"/>
        <end position="778"/>
    </location>
</feature>